<sequence length="537" mass="54257">MPTEGEPLQGGHELDFGSTAQQPTPPPPADAPAPAPADGAPADAAPIEAGPPEAAPAVPAQPAEAAPETAPAPEAAPAAPEQPTEAFPTEAFPPPGSYPAPVVPGAAAPGQPSAAPSSGAAQSYPGQPAQEYPATQAQAYPGQPGQPYGAQSGQSTQAYPGQPGQPYGAQPGQAYGAQPAPSYPGQPYGAPVAQPYPGQPYGAQPGQAPGGQPPKKTSKGLLWGLIGGGAALVIVAILVVALLVVPALTRSSVTAADTVKAYLTAVSKGDAKTALGYLESVPDKKLLTDSVLKASDKLGGVSHITVKKGGEGKYSGAVAASFEVGGRTVSTTYEVYKVKDAWKITNGVTPISLDSLRGLDATFNGVPTADITDAYVFPGTYQIALDSKYFSIDGDSTFAIASYDDASALYDVRTKLNDAGVSQFRSLVRSAVEACVAMKTLATPCGMDITAIDLSGASPVEGTVTRTLTADGSAALDALQPESNGSSPTVVSAYDSIPVDMSLQGSDGQTYTVTFGGYLETPTVDFGKPSPQVTWEQ</sequence>
<organism evidence="3 4">
    <name type="scientific">Microbacterium azadirachtae</name>
    <dbReference type="NCBI Taxonomy" id="582680"/>
    <lineage>
        <taxon>Bacteria</taxon>
        <taxon>Bacillati</taxon>
        <taxon>Actinomycetota</taxon>
        <taxon>Actinomycetes</taxon>
        <taxon>Micrococcales</taxon>
        <taxon>Microbacteriaceae</taxon>
        <taxon>Microbacterium</taxon>
    </lineage>
</organism>
<dbReference type="AlphaFoldDB" id="A0A0F0KRS9"/>
<name>A0A0F0KRS9_9MICO</name>
<dbReference type="EMBL" id="JYIT01000079">
    <property type="protein sequence ID" value="KJL21941.1"/>
    <property type="molecule type" value="Genomic_DNA"/>
</dbReference>
<feature type="compositionally biased region" description="Low complexity" evidence="1">
    <location>
        <begin position="36"/>
        <end position="90"/>
    </location>
</feature>
<keyword evidence="2" id="KW-1133">Transmembrane helix</keyword>
<feature type="compositionally biased region" description="Low complexity" evidence="1">
    <location>
        <begin position="193"/>
        <end position="207"/>
    </location>
</feature>
<dbReference type="RefSeq" id="WP_052674339.1">
    <property type="nucleotide sequence ID" value="NZ_JYIT01000079.1"/>
</dbReference>
<accession>A0A0F0KRS9</accession>
<feature type="transmembrane region" description="Helical" evidence="2">
    <location>
        <begin position="221"/>
        <end position="245"/>
    </location>
</feature>
<reference evidence="3 4" key="1">
    <citation type="submission" date="2015-02" db="EMBL/GenBank/DDBJ databases">
        <title>Draft genome sequences of ten Microbacterium spp. with emphasis on heavy metal contaminated environments.</title>
        <authorList>
            <person name="Corretto E."/>
        </authorList>
    </citation>
    <scope>NUCLEOTIDE SEQUENCE [LARGE SCALE GENOMIC DNA]</scope>
    <source>
        <strain evidence="3 4">DSM 23848</strain>
    </source>
</reference>
<feature type="region of interest" description="Disordered" evidence="1">
    <location>
        <begin position="1"/>
        <end position="215"/>
    </location>
</feature>
<dbReference type="Proteomes" id="UP000033448">
    <property type="component" value="Unassembled WGS sequence"/>
</dbReference>
<feature type="compositionally biased region" description="Low complexity" evidence="1">
    <location>
        <begin position="103"/>
        <end position="180"/>
    </location>
</feature>
<gene>
    <name evidence="3" type="ORF">RL72_02248</name>
</gene>
<protein>
    <recommendedName>
        <fullName evidence="5">DUF4878 domain-containing protein</fullName>
    </recommendedName>
</protein>
<keyword evidence="4" id="KW-1185">Reference proteome</keyword>
<dbReference type="PATRIC" id="fig|582680.7.peg.2296"/>
<evidence type="ECO:0000313" key="4">
    <source>
        <dbReference type="Proteomes" id="UP000033448"/>
    </source>
</evidence>
<proteinExistence type="predicted"/>
<comment type="caution">
    <text evidence="3">The sequence shown here is derived from an EMBL/GenBank/DDBJ whole genome shotgun (WGS) entry which is preliminary data.</text>
</comment>
<keyword evidence="2" id="KW-0812">Transmembrane</keyword>
<feature type="compositionally biased region" description="Pro residues" evidence="1">
    <location>
        <begin position="23"/>
        <end position="35"/>
    </location>
</feature>
<feature type="compositionally biased region" description="Pro residues" evidence="1">
    <location>
        <begin position="91"/>
        <end position="102"/>
    </location>
</feature>
<evidence type="ECO:0008006" key="5">
    <source>
        <dbReference type="Google" id="ProtNLM"/>
    </source>
</evidence>
<evidence type="ECO:0000256" key="2">
    <source>
        <dbReference type="SAM" id="Phobius"/>
    </source>
</evidence>
<keyword evidence="2" id="KW-0472">Membrane</keyword>
<evidence type="ECO:0000256" key="1">
    <source>
        <dbReference type="SAM" id="MobiDB-lite"/>
    </source>
</evidence>
<evidence type="ECO:0000313" key="3">
    <source>
        <dbReference type="EMBL" id="KJL21941.1"/>
    </source>
</evidence>